<dbReference type="EnsemblMetazoa" id="MESCA004070-RA">
    <property type="protein sequence ID" value="MESCA004070-PA"/>
    <property type="gene ID" value="MESCA004070"/>
</dbReference>
<dbReference type="Gene3D" id="2.30.30.30">
    <property type="match status" value="1"/>
</dbReference>
<name>T1GKP3_MEGSC</name>
<organism evidence="2 3">
    <name type="scientific">Megaselia scalaris</name>
    <name type="common">Humpbacked fly</name>
    <name type="synonym">Phora scalaris</name>
    <dbReference type="NCBI Taxonomy" id="36166"/>
    <lineage>
        <taxon>Eukaryota</taxon>
        <taxon>Metazoa</taxon>
        <taxon>Ecdysozoa</taxon>
        <taxon>Arthropoda</taxon>
        <taxon>Hexapoda</taxon>
        <taxon>Insecta</taxon>
        <taxon>Pterygota</taxon>
        <taxon>Neoptera</taxon>
        <taxon>Endopterygota</taxon>
        <taxon>Diptera</taxon>
        <taxon>Brachycera</taxon>
        <taxon>Muscomorpha</taxon>
        <taxon>Platypezoidea</taxon>
        <taxon>Phoridae</taxon>
        <taxon>Megaseliini</taxon>
        <taxon>Megaselia</taxon>
    </lineage>
</organism>
<reference evidence="2" key="2">
    <citation type="submission" date="2015-06" db="UniProtKB">
        <authorList>
            <consortium name="EnsemblMetazoa"/>
        </authorList>
    </citation>
    <scope>IDENTIFICATION</scope>
</reference>
<feature type="compositionally biased region" description="Polar residues" evidence="1">
    <location>
        <begin position="14"/>
        <end position="25"/>
    </location>
</feature>
<proteinExistence type="predicted"/>
<feature type="region of interest" description="Disordered" evidence="1">
    <location>
        <begin position="1"/>
        <end position="26"/>
    </location>
</feature>
<evidence type="ECO:0000313" key="3">
    <source>
        <dbReference type="Proteomes" id="UP000015102"/>
    </source>
</evidence>
<sequence>MKFKKNVKKEQETSFHNSFSHQKTPLSKELHQKYKIQSMLIHKDHEVCGHFKGNQTCKVVQF</sequence>
<dbReference type="STRING" id="36166.T1GKP3"/>
<accession>T1GKP3</accession>
<keyword evidence="3" id="KW-1185">Reference proteome</keyword>
<dbReference type="EMBL" id="CAQQ02125997">
    <property type="status" value="NOT_ANNOTATED_CDS"/>
    <property type="molecule type" value="Genomic_DNA"/>
</dbReference>
<protein>
    <submittedName>
        <fullName evidence="2">Uncharacterized protein</fullName>
    </submittedName>
</protein>
<dbReference type="AlphaFoldDB" id="T1GKP3"/>
<dbReference type="Proteomes" id="UP000015102">
    <property type="component" value="Unassembled WGS sequence"/>
</dbReference>
<reference evidence="3" key="1">
    <citation type="submission" date="2013-02" db="EMBL/GenBank/DDBJ databases">
        <authorList>
            <person name="Hughes D."/>
        </authorList>
    </citation>
    <scope>NUCLEOTIDE SEQUENCE</scope>
    <source>
        <strain>Durham</strain>
        <strain evidence="3">NC isolate 2 -- Noor lab</strain>
    </source>
</reference>
<dbReference type="HOGENOM" id="CLU_2906666_0_0_1"/>
<dbReference type="InterPro" id="IPR014722">
    <property type="entry name" value="Rib_uL2_dom2"/>
</dbReference>
<evidence type="ECO:0000313" key="2">
    <source>
        <dbReference type="EnsemblMetazoa" id="MESCA004070-PA"/>
    </source>
</evidence>
<evidence type="ECO:0000256" key="1">
    <source>
        <dbReference type="SAM" id="MobiDB-lite"/>
    </source>
</evidence>